<dbReference type="Pfam" id="PF03544">
    <property type="entry name" value="TonB_C"/>
    <property type="match status" value="1"/>
</dbReference>
<feature type="transmembrane region" description="Helical" evidence="10">
    <location>
        <begin position="95"/>
        <end position="116"/>
    </location>
</feature>
<evidence type="ECO:0000259" key="11">
    <source>
        <dbReference type="PROSITE" id="PS52015"/>
    </source>
</evidence>
<dbReference type="InterPro" id="IPR051045">
    <property type="entry name" value="TonB-dependent_transducer"/>
</dbReference>
<dbReference type="InterPro" id="IPR008756">
    <property type="entry name" value="Peptidase_M56"/>
</dbReference>
<evidence type="ECO:0000313" key="13">
    <source>
        <dbReference type="Proteomes" id="UP001597112"/>
    </source>
</evidence>
<gene>
    <name evidence="12" type="ORF">ACFQ21_02315</name>
</gene>
<keyword evidence="5" id="KW-0997">Cell inner membrane</keyword>
<dbReference type="EMBL" id="JBHTKA010000001">
    <property type="protein sequence ID" value="MFD0998115.1"/>
    <property type="molecule type" value="Genomic_DNA"/>
</dbReference>
<dbReference type="SUPFAM" id="SSF74653">
    <property type="entry name" value="TolA/TonB C-terminal domain"/>
    <property type="match status" value="1"/>
</dbReference>
<keyword evidence="7" id="KW-0653">Protein transport</keyword>
<feature type="transmembrane region" description="Helical" evidence="10">
    <location>
        <begin position="272"/>
        <end position="289"/>
    </location>
</feature>
<feature type="domain" description="TonB C-terminal" evidence="11">
    <location>
        <begin position="411"/>
        <end position="502"/>
    </location>
</feature>
<dbReference type="RefSeq" id="WP_377574259.1">
    <property type="nucleotide sequence ID" value="NZ_JBHTKA010000001.1"/>
</dbReference>
<dbReference type="NCBIfam" id="TIGR01352">
    <property type="entry name" value="tonB_Cterm"/>
    <property type="match status" value="1"/>
</dbReference>
<dbReference type="InterPro" id="IPR037682">
    <property type="entry name" value="TonB_C"/>
</dbReference>
<evidence type="ECO:0000256" key="9">
    <source>
        <dbReference type="ARBA" id="ARBA00023136"/>
    </source>
</evidence>
<dbReference type="Proteomes" id="UP001597112">
    <property type="component" value="Unassembled WGS sequence"/>
</dbReference>
<evidence type="ECO:0000256" key="6">
    <source>
        <dbReference type="ARBA" id="ARBA00022692"/>
    </source>
</evidence>
<evidence type="ECO:0000256" key="5">
    <source>
        <dbReference type="ARBA" id="ARBA00022519"/>
    </source>
</evidence>
<evidence type="ECO:0000256" key="3">
    <source>
        <dbReference type="ARBA" id="ARBA00022448"/>
    </source>
</evidence>
<proteinExistence type="inferred from homology"/>
<dbReference type="Gene3D" id="3.30.1150.10">
    <property type="match status" value="1"/>
</dbReference>
<name>A0ABW3JY53_9BACT</name>
<dbReference type="Pfam" id="PF05569">
    <property type="entry name" value="Peptidase_M56"/>
    <property type="match status" value="1"/>
</dbReference>
<accession>A0ABW3JY53</accession>
<dbReference type="PANTHER" id="PTHR33446">
    <property type="entry name" value="PROTEIN TONB-RELATED"/>
    <property type="match status" value="1"/>
</dbReference>
<keyword evidence="9 10" id="KW-0472">Membrane</keyword>
<evidence type="ECO:0000256" key="1">
    <source>
        <dbReference type="ARBA" id="ARBA00004383"/>
    </source>
</evidence>
<dbReference type="PANTHER" id="PTHR33446:SF2">
    <property type="entry name" value="PROTEIN TONB"/>
    <property type="match status" value="1"/>
</dbReference>
<comment type="caution">
    <text evidence="12">The sequence shown here is derived from an EMBL/GenBank/DDBJ whole genome shotgun (WGS) entry which is preliminary data.</text>
</comment>
<protein>
    <submittedName>
        <fullName evidence="12">TonB family protein</fullName>
    </submittedName>
</protein>
<evidence type="ECO:0000256" key="7">
    <source>
        <dbReference type="ARBA" id="ARBA00022927"/>
    </source>
</evidence>
<keyword evidence="4" id="KW-1003">Cell membrane</keyword>
<keyword evidence="6 10" id="KW-0812">Transmembrane</keyword>
<evidence type="ECO:0000313" key="12">
    <source>
        <dbReference type="EMBL" id="MFD0998115.1"/>
    </source>
</evidence>
<comment type="subcellular location">
    <subcellularLocation>
        <location evidence="1">Cell inner membrane</location>
        <topology evidence="1">Single-pass membrane protein</topology>
        <orientation evidence="1">Periplasmic side</orientation>
    </subcellularLocation>
</comment>
<evidence type="ECO:0000256" key="10">
    <source>
        <dbReference type="SAM" id="Phobius"/>
    </source>
</evidence>
<keyword evidence="3" id="KW-0813">Transport</keyword>
<dbReference type="PROSITE" id="PS52015">
    <property type="entry name" value="TONB_CTD"/>
    <property type="match status" value="1"/>
</dbReference>
<evidence type="ECO:0000256" key="4">
    <source>
        <dbReference type="ARBA" id="ARBA00022475"/>
    </source>
</evidence>
<reference evidence="13" key="1">
    <citation type="journal article" date="2019" name="Int. J. Syst. Evol. Microbiol.">
        <title>The Global Catalogue of Microorganisms (GCM) 10K type strain sequencing project: providing services to taxonomists for standard genome sequencing and annotation.</title>
        <authorList>
            <consortium name="The Broad Institute Genomics Platform"/>
            <consortium name="The Broad Institute Genome Sequencing Center for Infectious Disease"/>
            <person name="Wu L."/>
            <person name="Ma J."/>
        </authorList>
    </citation>
    <scope>NUCLEOTIDE SEQUENCE [LARGE SCALE GENOMIC DNA]</scope>
    <source>
        <strain evidence="13">CCUG 58938</strain>
    </source>
</reference>
<comment type="similarity">
    <text evidence="2">Belongs to the TonB family.</text>
</comment>
<organism evidence="12 13">
    <name type="scientific">Ohtaekwangia kribbensis</name>
    <dbReference type="NCBI Taxonomy" id="688913"/>
    <lineage>
        <taxon>Bacteria</taxon>
        <taxon>Pseudomonadati</taxon>
        <taxon>Bacteroidota</taxon>
        <taxon>Cytophagia</taxon>
        <taxon>Cytophagales</taxon>
        <taxon>Fulvivirgaceae</taxon>
        <taxon>Ohtaekwangia</taxon>
    </lineage>
</organism>
<feature type="transmembrane region" description="Helical" evidence="10">
    <location>
        <begin position="37"/>
        <end position="55"/>
    </location>
</feature>
<keyword evidence="8 10" id="KW-1133">Transmembrane helix</keyword>
<evidence type="ECO:0000256" key="2">
    <source>
        <dbReference type="ARBA" id="ARBA00006555"/>
    </source>
</evidence>
<keyword evidence="13" id="KW-1185">Reference proteome</keyword>
<sequence length="502" mass="56656">MNVYLNYLLEANIGLCFFLVLYIVLLKHETDFKLKRGYLLTALAASVILPLFHFSSSGNVVPSLKDFVPPSWLPEVTIGANGTAAVQNTTSTFDVWLYAYILYDIGVILFLALFVIQLVRLLRMIYTAASYRYEKYIIIESKENRSAFSFFRFIFIGQVQQLSADEKQQIIDHERVHVEQLHSIDILVVNLLSIFFWFNPCMKVYKKIFVQLHEFEADARAVTNRDMNDYCSLLAKVALLSADFTLANHFSNSLTVKRIEMMRTIKSKIKRWKIAAVAAILPAFFFVVACQDQLSEEASAIAQNATMTFDLPEEVANKLNEMKAAAPDKKFIVIEPDRKDENGLTDLQKKTQDIDGSQISTMNVMKNITDKQGNVRSFIIIEYNEATNQVAMSSRTGEVFTIVEESAMFNGGMDGLGKFISENLVYPEEARTKGIQGKVFVQFIVNEDGSISDPTIKRGIDTQLDNAALAVVKAMPNWNPGKQKGKAIRQQFVLPVNFALGE</sequence>
<feature type="transmembrane region" description="Helical" evidence="10">
    <location>
        <begin position="6"/>
        <end position="25"/>
    </location>
</feature>
<dbReference type="InterPro" id="IPR006260">
    <property type="entry name" value="TonB/TolA_C"/>
</dbReference>
<evidence type="ECO:0000256" key="8">
    <source>
        <dbReference type="ARBA" id="ARBA00022989"/>
    </source>
</evidence>